<reference evidence="6" key="1">
    <citation type="journal article" date="2013" name="Environ. Microbiol.">
        <title>Microbiota from the distal guts of lean and obese adolescents exhibit partial functional redundancy besides clear differences in community structure.</title>
        <authorList>
            <person name="Ferrer M."/>
            <person name="Ruiz A."/>
            <person name="Lanza F."/>
            <person name="Haange S.B."/>
            <person name="Oberbach A."/>
            <person name="Till H."/>
            <person name="Bargiela R."/>
            <person name="Campoy C."/>
            <person name="Segura M.T."/>
            <person name="Richter M."/>
            <person name="von Bergen M."/>
            <person name="Seifert J."/>
            <person name="Suarez A."/>
        </authorList>
    </citation>
    <scope>NUCLEOTIDE SEQUENCE</scope>
</reference>
<dbReference type="PANTHER" id="PTHR43281">
    <property type="entry name" value="FARNESYL DIPHOSPHATE SYNTHASE"/>
    <property type="match status" value="1"/>
</dbReference>
<proteinExistence type="predicted"/>
<dbReference type="InterPro" id="IPR000092">
    <property type="entry name" value="Polyprenyl_synt"/>
</dbReference>
<dbReference type="PROSITE" id="PS00723">
    <property type="entry name" value="POLYPRENYL_SYNTHASE_1"/>
    <property type="match status" value="1"/>
</dbReference>
<keyword evidence="2 6" id="KW-0808">Transferase</keyword>
<dbReference type="Gene3D" id="1.10.600.10">
    <property type="entry name" value="Farnesyl Diphosphate Synthase"/>
    <property type="match status" value="1"/>
</dbReference>
<protein>
    <submittedName>
        <fullName evidence="6">Polyprenyl synthetase</fullName>
        <ecNumber evidence="6">2.5.1.-</ecNumber>
    </submittedName>
</protein>
<dbReference type="Pfam" id="PF00348">
    <property type="entry name" value="polyprenyl_synt"/>
    <property type="match status" value="1"/>
</dbReference>
<dbReference type="GO" id="GO:0008299">
    <property type="term" value="P:isoprenoid biosynthetic process"/>
    <property type="evidence" value="ECO:0007669"/>
    <property type="project" value="UniProtKB-KW"/>
</dbReference>
<evidence type="ECO:0000256" key="2">
    <source>
        <dbReference type="ARBA" id="ARBA00022679"/>
    </source>
</evidence>
<dbReference type="InterPro" id="IPR008949">
    <property type="entry name" value="Isoprenoid_synthase_dom_sf"/>
</dbReference>
<name>K1RBJ5_9ZZZZ</name>
<accession>K1RBJ5</accession>
<dbReference type="SUPFAM" id="SSF48576">
    <property type="entry name" value="Terpenoid synthases"/>
    <property type="match status" value="1"/>
</dbReference>
<dbReference type="EMBL" id="AJWZ01011200">
    <property type="protein sequence ID" value="EKC46167.1"/>
    <property type="molecule type" value="Genomic_DNA"/>
</dbReference>
<organism evidence="6">
    <name type="scientific">human gut metagenome</name>
    <dbReference type="NCBI Taxonomy" id="408170"/>
    <lineage>
        <taxon>unclassified sequences</taxon>
        <taxon>metagenomes</taxon>
        <taxon>organismal metagenomes</taxon>
    </lineage>
</organism>
<evidence type="ECO:0000256" key="4">
    <source>
        <dbReference type="ARBA" id="ARBA00022842"/>
    </source>
</evidence>
<keyword evidence="4" id="KW-0460">Magnesium</keyword>
<evidence type="ECO:0000313" key="6">
    <source>
        <dbReference type="EMBL" id="EKC46167.1"/>
    </source>
</evidence>
<dbReference type="PANTHER" id="PTHR43281:SF1">
    <property type="entry name" value="FARNESYL DIPHOSPHATE SYNTHASE"/>
    <property type="match status" value="1"/>
</dbReference>
<dbReference type="EC" id="2.5.1.-" evidence="6"/>
<dbReference type="AlphaFoldDB" id="K1RBJ5"/>
<gene>
    <name evidence="6" type="ORF">OBE_16415</name>
</gene>
<feature type="non-terminal residue" evidence="6">
    <location>
        <position position="106"/>
    </location>
</feature>
<evidence type="ECO:0000256" key="3">
    <source>
        <dbReference type="ARBA" id="ARBA00022723"/>
    </source>
</evidence>
<evidence type="ECO:0000256" key="5">
    <source>
        <dbReference type="ARBA" id="ARBA00023229"/>
    </source>
</evidence>
<comment type="cofactor">
    <cofactor evidence="1">
        <name>Mg(2+)</name>
        <dbReference type="ChEBI" id="CHEBI:18420"/>
    </cofactor>
</comment>
<keyword evidence="3" id="KW-0479">Metal-binding</keyword>
<evidence type="ECO:0000256" key="1">
    <source>
        <dbReference type="ARBA" id="ARBA00001946"/>
    </source>
</evidence>
<dbReference type="InterPro" id="IPR033749">
    <property type="entry name" value="Polyprenyl_synt_CS"/>
</dbReference>
<sequence length="106" mass="11782">MQNNDQILEAIEHYLGQIGYPEEPGRLYAPISYSLTMSGKRLRPMLLMLTCGIFSDQPQAAMPAAAAVEVFHNFTLLHDDIMDNAAMRRGNPSVFAKWGQNVAILS</sequence>
<comment type="caution">
    <text evidence="6">The sequence shown here is derived from an EMBL/GenBank/DDBJ whole genome shotgun (WGS) entry which is preliminary data.</text>
</comment>
<dbReference type="GO" id="GO:0004659">
    <property type="term" value="F:prenyltransferase activity"/>
    <property type="evidence" value="ECO:0007669"/>
    <property type="project" value="InterPro"/>
</dbReference>
<keyword evidence="5" id="KW-0414">Isoprene biosynthesis</keyword>
<dbReference type="GO" id="GO:0046872">
    <property type="term" value="F:metal ion binding"/>
    <property type="evidence" value="ECO:0007669"/>
    <property type="project" value="UniProtKB-KW"/>
</dbReference>